<feature type="chain" id="PRO_5041991791" description="Secreted protein" evidence="1">
    <location>
        <begin position="16"/>
        <end position="90"/>
    </location>
</feature>
<comment type="caution">
    <text evidence="2">The sequence shown here is derived from an EMBL/GenBank/DDBJ whole genome shotgun (WGS) entry which is preliminary data.</text>
</comment>
<name>A0AAE0ZZC2_9GAST</name>
<dbReference type="AlphaFoldDB" id="A0AAE0ZZC2"/>
<evidence type="ECO:0000313" key="3">
    <source>
        <dbReference type="Proteomes" id="UP001283361"/>
    </source>
</evidence>
<dbReference type="EMBL" id="JAWDGP010003066">
    <property type="protein sequence ID" value="KAK3777701.1"/>
    <property type="molecule type" value="Genomic_DNA"/>
</dbReference>
<feature type="signal peptide" evidence="1">
    <location>
        <begin position="1"/>
        <end position="15"/>
    </location>
</feature>
<proteinExistence type="predicted"/>
<gene>
    <name evidence="2" type="ORF">RRG08_021811</name>
</gene>
<keyword evidence="3" id="KW-1185">Reference proteome</keyword>
<evidence type="ECO:0008006" key="4">
    <source>
        <dbReference type="Google" id="ProtNLM"/>
    </source>
</evidence>
<evidence type="ECO:0000256" key="1">
    <source>
        <dbReference type="SAM" id="SignalP"/>
    </source>
</evidence>
<evidence type="ECO:0000313" key="2">
    <source>
        <dbReference type="EMBL" id="KAK3777701.1"/>
    </source>
</evidence>
<organism evidence="2 3">
    <name type="scientific">Elysia crispata</name>
    <name type="common">lettuce slug</name>
    <dbReference type="NCBI Taxonomy" id="231223"/>
    <lineage>
        <taxon>Eukaryota</taxon>
        <taxon>Metazoa</taxon>
        <taxon>Spiralia</taxon>
        <taxon>Lophotrochozoa</taxon>
        <taxon>Mollusca</taxon>
        <taxon>Gastropoda</taxon>
        <taxon>Heterobranchia</taxon>
        <taxon>Euthyneura</taxon>
        <taxon>Panpulmonata</taxon>
        <taxon>Sacoglossa</taxon>
        <taxon>Placobranchoidea</taxon>
        <taxon>Plakobranchidae</taxon>
        <taxon>Elysia</taxon>
    </lineage>
</organism>
<protein>
    <recommendedName>
        <fullName evidence="4">Secreted protein</fullName>
    </recommendedName>
</protein>
<keyword evidence="1" id="KW-0732">Signal</keyword>
<reference evidence="2" key="1">
    <citation type="journal article" date="2023" name="G3 (Bethesda)">
        <title>A reference genome for the long-term kleptoplast-retaining sea slug Elysia crispata morphotype clarki.</title>
        <authorList>
            <person name="Eastman K.E."/>
            <person name="Pendleton A.L."/>
            <person name="Shaikh M.A."/>
            <person name="Suttiyut T."/>
            <person name="Ogas R."/>
            <person name="Tomko P."/>
            <person name="Gavelis G."/>
            <person name="Widhalm J.R."/>
            <person name="Wisecaver J.H."/>
        </authorList>
    </citation>
    <scope>NUCLEOTIDE SEQUENCE</scope>
    <source>
        <strain evidence="2">ECLA1</strain>
    </source>
</reference>
<accession>A0AAE0ZZC2</accession>
<dbReference type="Proteomes" id="UP001283361">
    <property type="component" value="Unassembled WGS sequence"/>
</dbReference>
<sequence length="90" mass="9850">MWVGGGNQLLRLSLAVSCLPDSGVSPPLHHISDYRKTIHIGEKIRTVTHSGPQELRDILLSIYPSVLIPFSPPCALCPAGYHSYNPNSCR</sequence>